<evidence type="ECO:0000313" key="3">
    <source>
        <dbReference type="Proteomes" id="UP000267096"/>
    </source>
</evidence>
<protein>
    <submittedName>
        <fullName evidence="1 4">Uncharacterized protein</fullName>
    </submittedName>
</protein>
<evidence type="ECO:0000313" key="2">
    <source>
        <dbReference type="EMBL" id="VDK26353.1"/>
    </source>
</evidence>
<evidence type="ECO:0000313" key="1">
    <source>
        <dbReference type="EMBL" id="VDK26330.1"/>
    </source>
</evidence>
<organism evidence="4">
    <name type="scientific">Anisakis simplex</name>
    <name type="common">Herring worm</name>
    <dbReference type="NCBI Taxonomy" id="6269"/>
    <lineage>
        <taxon>Eukaryota</taxon>
        <taxon>Metazoa</taxon>
        <taxon>Ecdysozoa</taxon>
        <taxon>Nematoda</taxon>
        <taxon>Chromadorea</taxon>
        <taxon>Rhabditida</taxon>
        <taxon>Spirurina</taxon>
        <taxon>Ascaridomorpha</taxon>
        <taxon>Ascaridoidea</taxon>
        <taxon>Anisakidae</taxon>
        <taxon>Anisakis</taxon>
        <taxon>Anisakis simplex complex</taxon>
    </lineage>
</organism>
<reference evidence="4 5" key="1">
    <citation type="submission" date="2017-02" db="UniProtKB">
        <authorList>
            <consortium name="WormBaseParasite"/>
        </authorList>
    </citation>
    <scope>IDENTIFICATION</scope>
</reference>
<evidence type="ECO:0000313" key="4">
    <source>
        <dbReference type="WBParaSite" id="ASIM_0000617801-mRNA-1"/>
    </source>
</evidence>
<proteinExistence type="predicted"/>
<dbReference type="WBParaSite" id="ASIM_0000617801-mRNA-1">
    <property type="protein sequence ID" value="ASIM_0000617801-mRNA-1"/>
    <property type="gene ID" value="ASIM_0000617801"/>
</dbReference>
<name>A0A0M3JEX9_ANISI</name>
<dbReference type="AlphaFoldDB" id="A0A0M3JEX9"/>
<sequence length="97" mass="10968">MYKSSNDQIGYYIEQKPSYEQCIATERAPYMGDYMNAARMSDSTDQGYNYVPNSSANQTDANILSQQQSNIYYTYNNSNIPNNTQPCAPYFVSTVPG</sequence>
<evidence type="ECO:0000313" key="5">
    <source>
        <dbReference type="WBParaSite" id="ASIM_0000619601-mRNA-1"/>
    </source>
</evidence>
<dbReference type="WBParaSite" id="ASIM_0000619601-mRNA-1">
    <property type="protein sequence ID" value="ASIM_0000619601-mRNA-1"/>
    <property type="gene ID" value="ASIM_0000619601"/>
</dbReference>
<gene>
    <name evidence="1" type="ORF">ASIM_LOCUS5961</name>
    <name evidence="2" type="ORF">ASIM_LOCUS5979</name>
</gene>
<accession>A0A0M3JEX9</accession>
<reference evidence="1 3" key="2">
    <citation type="submission" date="2018-11" db="EMBL/GenBank/DDBJ databases">
        <authorList>
            <consortium name="Pathogen Informatics"/>
        </authorList>
    </citation>
    <scope>NUCLEOTIDE SEQUENCE [LARGE SCALE GENOMIC DNA]</scope>
</reference>
<dbReference type="EMBL" id="UYRR01012372">
    <property type="protein sequence ID" value="VDK26330.1"/>
    <property type="molecule type" value="Genomic_DNA"/>
</dbReference>
<keyword evidence="3" id="KW-1185">Reference proteome</keyword>
<dbReference type="Proteomes" id="UP000267096">
    <property type="component" value="Unassembled WGS sequence"/>
</dbReference>
<dbReference type="EMBL" id="UYRR01012419">
    <property type="protein sequence ID" value="VDK26353.1"/>
    <property type="molecule type" value="Genomic_DNA"/>
</dbReference>